<protein>
    <submittedName>
        <fullName evidence="3">LLM class flavin-dependent oxidoreductase</fullName>
    </submittedName>
</protein>
<evidence type="ECO:0000313" key="3">
    <source>
        <dbReference type="EMBL" id="NHN31011.1"/>
    </source>
</evidence>
<dbReference type="Gene3D" id="3.20.20.30">
    <property type="entry name" value="Luciferase-like domain"/>
    <property type="match status" value="1"/>
</dbReference>
<dbReference type="InterPro" id="IPR036661">
    <property type="entry name" value="Luciferase-like_sf"/>
</dbReference>
<dbReference type="InterPro" id="IPR019949">
    <property type="entry name" value="CmoO-like"/>
</dbReference>
<comment type="similarity">
    <text evidence="1">To bacterial alkanal monooxygenase alpha and beta chains.</text>
</comment>
<name>A0ABX0J5C7_9BACL</name>
<dbReference type="EMBL" id="JAAOIW010000004">
    <property type="protein sequence ID" value="NHN31011.1"/>
    <property type="molecule type" value="Genomic_DNA"/>
</dbReference>
<dbReference type="NCBIfam" id="TIGR03558">
    <property type="entry name" value="oxido_grp_1"/>
    <property type="match status" value="1"/>
</dbReference>
<dbReference type="InterPro" id="IPR050766">
    <property type="entry name" value="Bact_Lucif_Oxidored"/>
</dbReference>
<dbReference type="PANTHER" id="PTHR30137">
    <property type="entry name" value="LUCIFERASE-LIKE MONOOXYGENASE"/>
    <property type="match status" value="1"/>
</dbReference>
<evidence type="ECO:0000256" key="1">
    <source>
        <dbReference type="ARBA" id="ARBA00007789"/>
    </source>
</evidence>
<dbReference type="Pfam" id="PF00296">
    <property type="entry name" value="Bac_luciferase"/>
    <property type="match status" value="1"/>
</dbReference>
<dbReference type="PANTHER" id="PTHR30137:SF6">
    <property type="entry name" value="LUCIFERASE-LIKE MONOOXYGENASE"/>
    <property type="match status" value="1"/>
</dbReference>
<dbReference type="Proteomes" id="UP001165962">
    <property type="component" value="Unassembled WGS sequence"/>
</dbReference>
<keyword evidence="4" id="KW-1185">Reference proteome</keyword>
<comment type="caution">
    <text evidence="3">The sequence shown here is derived from an EMBL/GenBank/DDBJ whole genome shotgun (WGS) entry which is preliminary data.</text>
</comment>
<organism evidence="3 4">
    <name type="scientific">Paenibacillus agricola</name>
    <dbReference type="NCBI Taxonomy" id="2716264"/>
    <lineage>
        <taxon>Bacteria</taxon>
        <taxon>Bacillati</taxon>
        <taxon>Bacillota</taxon>
        <taxon>Bacilli</taxon>
        <taxon>Bacillales</taxon>
        <taxon>Paenibacillaceae</taxon>
        <taxon>Paenibacillus</taxon>
    </lineage>
</organism>
<feature type="domain" description="Luciferase-like" evidence="2">
    <location>
        <begin position="17"/>
        <end position="315"/>
    </location>
</feature>
<gene>
    <name evidence="3" type="ORF">G9U52_14320</name>
</gene>
<sequence>MMMTSASASTNKSYQLSVLDLASIWNGQSTAQAMVEALSLAKKVEQLGYTRYWFAEHHGSVHQASSAPELLIAYVAAQTTHLRVGSGGVMLPNHSALKVVESFATLEALYPGRVDLGIGRAPGTDGNTAYALRRSWDKVQTYDFPEQLEELLAFFTGGFPSSHAYSGITPNPVVTTIPDIYMLGSSDGGMKFAANHGLGFTFAAHISPELAVTMLQAYRKNFKPSRFLSEPRSMIAIQVVCAETDEEAEYLAAPMEIQWTRWGTGQFALPFPTLEEAANYRYSPQEEQIRRSNAGRYVIGSAETVATKLRKIADSALAEEIMMMTMLPDPVARQRSYQLVAEAFQLSARS</sequence>
<evidence type="ECO:0000259" key="2">
    <source>
        <dbReference type="Pfam" id="PF00296"/>
    </source>
</evidence>
<reference evidence="3" key="1">
    <citation type="submission" date="2020-03" db="EMBL/GenBank/DDBJ databases">
        <title>Draft sequencing of Paenibacilllus sp. S3N08.</title>
        <authorList>
            <person name="Kim D.-U."/>
        </authorList>
    </citation>
    <scope>NUCLEOTIDE SEQUENCE</scope>
    <source>
        <strain evidence="3">S3N08</strain>
    </source>
</reference>
<evidence type="ECO:0000313" key="4">
    <source>
        <dbReference type="Proteomes" id="UP001165962"/>
    </source>
</evidence>
<dbReference type="InterPro" id="IPR011251">
    <property type="entry name" value="Luciferase-like_dom"/>
</dbReference>
<accession>A0ABX0J5C7</accession>
<dbReference type="SUPFAM" id="SSF51679">
    <property type="entry name" value="Bacterial luciferase-like"/>
    <property type="match status" value="1"/>
</dbReference>
<proteinExistence type="predicted"/>